<dbReference type="PANTHER" id="PTHR30050:SF4">
    <property type="entry name" value="ATP-BINDING PROTEIN RV3427C IN INSERTION SEQUENCE-RELATED"/>
    <property type="match status" value="1"/>
</dbReference>
<name>A0A1I7FTW1_9BACL</name>
<dbReference type="InterPro" id="IPR027417">
    <property type="entry name" value="P-loop_NTPase"/>
</dbReference>
<dbReference type="PANTHER" id="PTHR30050">
    <property type="entry name" value="CHROMOSOMAL REPLICATION INITIATOR PROTEIN DNAA"/>
    <property type="match status" value="1"/>
</dbReference>
<reference evidence="3" key="1">
    <citation type="submission" date="2016-10" db="EMBL/GenBank/DDBJ databases">
        <authorList>
            <person name="Varghese N."/>
        </authorList>
    </citation>
    <scope>NUCLEOTIDE SEQUENCE [LARGE SCALE GENOMIC DNA]</scope>
    <source>
        <strain evidence="3">DSM 17980</strain>
    </source>
</reference>
<dbReference type="GO" id="GO:0005524">
    <property type="term" value="F:ATP binding"/>
    <property type="evidence" value="ECO:0007669"/>
    <property type="project" value="InterPro"/>
</dbReference>
<dbReference type="STRING" id="392015.SAMN05421543_101451"/>
<accession>A0A1I7FTW1</accession>
<dbReference type="Pfam" id="PF01695">
    <property type="entry name" value="IstB_IS21"/>
    <property type="match status" value="1"/>
</dbReference>
<dbReference type="CDD" id="cd00009">
    <property type="entry name" value="AAA"/>
    <property type="match status" value="1"/>
</dbReference>
<dbReference type="InterPro" id="IPR002611">
    <property type="entry name" value="IstB_ATP-bd"/>
</dbReference>
<sequence>MEPIGSVLQRYAGLFEIRELGQELCNGCGVTVRLVEVIPKGSLPGGRFKLGCRCEELRIVREIMAENKRRHTERIRALFDRLSLISPSLKNARFETFRVETDSQRQALAAAKAYVERFGTGPAENMLFVGPYGTGKSHLAVSVVRALIDREYTGIFASVPDLLTKIKATYNRRSDVSEDDVLEALRTVDVLVLDDIGAEYSGNADESWAESKIFEVMNARQGMATVYTTNLNGEQLQAKIGARNFSRMCEGLVVVKLSGRDYRRTKIKF</sequence>
<dbReference type="RefSeq" id="WP_083430083.1">
    <property type="nucleotide sequence ID" value="NZ_FPBV01000001.1"/>
</dbReference>
<dbReference type="GO" id="GO:0006260">
    <property type="term" value="P:DNA replication"/>
    <property type="evidence" value="ECO:0007669"/>
    <property type="project" value="TreeGrafter"/>
</dbReference>
<dbReference type="Gene3D" id="3.40.50.300">
    <property type="entry name" value="P-loop containing nucleotide triphosphate hydrolases"/>
    <property type="match status" value="1"/>
</dbReference>
<dbReference type="AlphaFoldDB" id="A0A1I7FTW1"/>
<evidence type="ECO:0000313" key="2">
    <source>
        <dbReference type="EMBL" id="SFU39590.1"/>
    </source>
</evidence>
<protein>
    <submittedName>
        <fullName evidence="2">DNA replication protein DnaC</fullName>
    </submittedName>
</protein>
<dbReference type="EMBL" id="FPBV01000001">
    <property type="protein sequence ID" value="SFU39590.1"/>
    <property type="molecule type" value="Genomic_DNA"/>
</dbReference>
<keyword evidence="3" id="KW-1185">Reference proteome</keyword>
<evidence type="ECO:0000259" key="1">
    <source>
        <dbReference type="Pfam" id="PF01695"/>
    </source>
</evidence>
<dbReference type="OrthoDB" id="2052561at2"/>
<proteinExistence type="predicted"/>
<evidence type="ECO:0000313" key="3">
    <source>
        <dbReference type="Proteomes" id="UP000183508"/>
    </source>
</evidence>
<feature type="domain" description="IstB-like ATP-binding" evidence="1">
    <location>
        <begin position="66"/>
        <end position="242"/>
    </location>
</feature>
<organism evidence="2 3">
    <name type="scientific">Alicyclobacillus macrosporangiidus</name>
    <dbReference type="NCBI Taxonomy" id="392015"/>
    <lineage>
        <taxon>Bacteria</taxon>
        <taxon>Bacillati</taxon>
        <taxon>Bacillota</taxon>
        <taxon>Bacilli</taxon>
        <taxon>Bacillales</taxon>
        <taxon>Alicyclobacillaceae</taxon>
        <taxon>Alicyclobacillus</taxon>
    </lineage>
</organism>
<dbReference type="SUPFAM" id="SSF52540">
    <property type="entry name" value="P-loop containing nucleoside triphosphate hydrolases"/>
    <property type="match status" value="1"/>
</dbReference>
<dbReference type="Proteomes" id="UP000183508">
    <property type="component" value="Unassembled WGS sequence"/>
</dbReference>
<gene>
    <name evidence="2" type="ORF">SAMN05421543_101451</name>
</gene>